<dbReference type="InterPro" id="IPR001437">
    <property type="entry name" value="Tscrpt_elong_fac_GreA/B_C"/>
</dbReference>
<dbReference type="GO" id="GO:0070063">
    <property type="term" value="F:RNA polymerase binding"/>
    <property type="evidence" value="ECO:0007669"/>
    <property type="project" value="InterPro"/>
</dbReference>
<gene>
    <name evidence="2" type="ORF">GGI59_000273</name>
</gene>
<dbReference type="GO" id="GO:0006354">
    <property type="term" value="P:DNA-templated transcription elongation"/>
    <property type="evidence" value="ECO:0007669"/>
    <property type="project" value="TreeGrafter"/>
</dbReference>
<dbReference type="GO" id="GO:0003677">
    <property type="term" value="F:DNA binding"/>
    <property type="evidence" value="ECO:0007669"/>
    <property type="project" value="InterPro"/>
</dbReference>
<name>A0A7W8UII0_9HYPH</name>
<dbReference type="GO" id="GO:0032784">
    <property type="term" value="P:regulation of DNA-templated transcription elongation"/>
    <property type="evidence" value="ECO:0007669"/>
    <property type="project" value="InterPro"/>
</dbReference>
<dbReference type="EMBL" id="JACHBC010000001">
    <property type="protein sequence ID" value="MBB5558646.1"/>
    <property type="molecule type" value="Genomic_DNA"/>
</dbReference>
<dbReference type="PANTHER" id="PTHR30437">
    <property type="entry name" value="TRANSCRIPTION ELONGATION FACTOR GREA"/>
    <property type="match status" value="1"/>
</dbReference>
<organism evidence="2 3">
    <name type="scientific">Rhizobium lentis</name>
    <dbReference type="NCBI Taxonomy" id="1138194"/>
    <lineage>
        <taxon>Bacteria</taxon>
        <taxon>Pseudomonadati</taxon>
        <taxon>Pseudomonadota</taxon>
        <taxon>Alphaproteobacteria</taxon>
        <taxon>Hyphomicrobiales</taxon>
        <taxon>Rhizobiaceae</taxon>
        <taxon>Rhizobium/Agrobacterium group</taxon>
        <taxon>Rhizobium</taxon>
    </lineage>
</organism>
<evidence type="ECO:0000259" key="1">
    <source>
        <dbReference type="Pfam" id="PF01272"/>
    </source>
</evidence>
<evidence type="ECO:0000313" key="2">
    <source>
        <dbReference type="EMBL" id="MBB5558646.1"/>
    </source>
</evidence>
<dbReference type="NCBIfam" id="NF004973">
    <property type="entry name" value="PRK06342.1"/>
    <property type="match status" value="1"/>
</dbReference>
<proteinExistence type="predicted"/>
<accession>A0A7W8UII0</accession>
<dbReference type="SUPFAM" id="SSF54534">
    <property type="entry name" value="FKBP-like"/>
    <property type="match status" value="1"/>
</dbReference>
<dbReference type="Pfam" id="PF01272">
    <property type="entry name" value="GreA_GreB"/>
    <property type="match status" value="1"/>
</dbReference>
<reference evidence="2 3" key="1">
    <citation type="submission" date="2020-08" db="EMBL/GenBank/DDBJ databases">
        <title>Genomic Encyclopedia of Type Strains, Phase IV (KMG-V): Genome sequencing to study the core and pangenomes of soil and plant-associated prokaryotes.</title>
        <authorList>
            <person name="Whitman W."/>
        </authorList>
    </citation>
    <scope>NUCLEOTIDE SEQUENCE [LARGE SCALE GENOMIC DNA]</scope>
    <source>
        <strain evidence="2 3">SEMIA 4034</strain>
    </source>
</reference>
<evidence type="ECO:0000313" key="3">
    <source>
        <dbReference type="Proteomes" id="UP000528824"/>
    </source>
</evidence>
<dbReference type="InterPro" id="IPR023459">
    <property type="entry name" value="Tscrpt_elong_fac_GreA/B_fam"/>
</dbReference>
<dbReference type="Gene3D" id="3.10.50.30">
    <property type="entry name" value="Transcription elongation factor, GreA/GreB, C-terminal domain"/>
    <property type="match status" value="1"/>
</dbReference>
<keyword evidence="3" id="KW-1185">Reference proteome</keyword>
<dbReference type="AlphaFoldDB" id="A0A7W8UII0"/>
<sequence length="225" mass="24184">MAEHSILQDTTAAINAVRGGTFPRSCPGKPLPMGEIGGSFAVGILYGLDVARRSLARTAPDMEFCLAVAFTKEESFETASETLLPDRPVSPHPNLVTEAGLKALELQFQQAREAYDAASTIEDVNERRRQTANPLRDLRYLAARLRTAHLVPDPTSTDVVAFGSTVTFRRNDGRVQTYRIVGEDEADPKAGSISYVSPVARLLMGKAAGDAVEAGGQELEIIAIA</sequence>
<dbReference type="InterPro" id="IPR036953">
    <property type="entry name" value="GreA/GreB_C_sf"/>
</dbReference>
<comment type="caution">
    <text evidence="2">The sequence shown here is derived from an EMBL/GenBank/DDBJ whole genome shotgun (WGS) entry which is preliminary data.</text>
</comment>
<protein>
    <submittedName>
        <fullName evidence="2">Transcription elongation GreA/GreB family factor</fullName>
    </submittedName>
</protein>
<dbReference type="Proteomes" id="UP000528824">
    <property type="component" value="Unassembled WGS sequence"/>
</dbReference>
<feature type="domain" description="Transcription elongation factor GreA/GreB C-terminal" evidence="1">
    <location>
        <begin position="156"/>
        <end position="215"/>
    </location>
</feature>
<dbReference type="PANTHER" id="PTHR30437:SF6">
    <property type="entry name" value="TRANSCRIPTION ELONGATION FACTOR GREB"/>
    <property type="match status" value="1"/>
</dbReference>